<feature type="transmembrane region" description="Helical" evidence="9">
    <location>
        <begin position="286"/>
        <end position="307"/>
    </location>
</feature>
<dbReference type="AlphaFoldDB" id="A0AAP2DK58"/>
<dbReference type="InterPro" id="IPR011623">
    <property type="entry name" value="7TMR_DISM_rcpt_extracell_dom1"/>
</dbReference>
<keyword evidence="9" id="KW-0812">Transmembrane</keyword>
<dbReference type="SMART" id="SM00387">
    <property type="entry name" value="HATPase_c"/>
    <property type="match status" value="1"/>
</dbReference>
<dbReference type="InterPro" id="IPR011622">
    <property type="entry name" value="7TMR_DISM_rcpt_extracell_dom2"/>
</dbReference>
<feature type="transmembrane region" description="Helical" evidence="9">
    <location>
        <begin position="313"/>
        <end position="334"/>
    </location>
</feature>
<dbReference type="Pfam" id="PF07730">
    <property type="entry name" value="HisKA_3"/>
    <property type="match status" value="1"/>
</dbReference>
<dbReference type="InterPro" id="IPR005467">
    <property type="entry name" value="His_kinase_dom"/>
</dbReference>
<evidence type="ECO:0000256" key="7">
    <source>
        <dbReference type="ARBA" id="ARBA00022840"/>
    </source>
</evidence>
<keyword evidence="6" id="KW-0418">Kinase</keyword>
<keyword evidence="9" id="KW-1133">Transmembrane helix</keyword>
<dbReference type="CDD" id="cd16917">
    <property type="entry name" value="HATPase_UhpB-NarQ-NarX-like"/>
    <property type="match status" value="1"/>
</dbReference>
<evidence type="ECO:0000256" key="9">
    <source>
        <dbReference type="SAM" id="Phobius"/>
    </source>
</evidence>
<dbReference type="Gene3D" id="3.30.565.10">
    <property type="entry name" value="Histidine kinase-like ATPase, C-terminal domain"/>
    <property type="match status" value="1"/>
</dbReference>
<evidence type="ECO:0000256" key="3">
    <source>
        <dbReference type="ARBA" id="ARBA00022553"/>
    </source>
</evidence>
<dbReference type="Gene3D" id="2.60.40.2380">
    <property type="match status" value="1"/>
</dbReference>
<dbReference type="Pfam" id="PF07696">
    <property type="entry name" value="7TMR-DISMED2"/>
    <property type="match status" value="1"/>
</dbReference>
<protein>
    <recommendedName>
        <fullName evidence="2">histidine kinase</fullName>
        <ecNumber evidence="2">2.7.13.3</ecNumber>
    </recommendedName>
</protein>
<name>A0AAP2DK58_9BACT</name>
<dbReference type="GO" id="GO:0016020">
    <property type="term" value="C:membrane"/>
    <property type="evidence" value="ECO:0007669"/>
    <property type="project" value="InterPro"/>
</dbReference>
<feature type="transmembrane region" description="Helical" evidence="9">
    <location>
        <begin position="186"/>
        <end position="210"/>
    </location>
</feature>
<dbReference type="InterPro" id="IPR050482">
    <property type="entry name" value="Sensor_HK_TwoCompSys"/>
</dbReference>
<keyword evidence="4" id="KW-0808">Transferase</keyword>
<evidence type="ECO:0000256" key="1">
    <source>
        <dbReference type="ARBA" id="ARBA00000085"/>
    </source>
</evidence>
<feature type="transmembrane region" description="Helical" evidence="9">
    <location>
        <begin position="346"/>
        <end position="367"/>
    </location>
</feature>
<dbReference type="Pfam" id="PF02518">
    <property type="entry name" value="HATPase_c"/>
    <property type="match status" value="1"/>
</dbReference>
<keyword evidence="3" id="KW-0597">Phosphoprotein</keyword>
<dbReference type="Proteomes" id="UP001319200">
    <property type="component" value="Unassembled WGS sequence"/>
</dbReference>
<accession>A0AAP2DK58</accession>
<dbReference type="GO" id="GO:0000155">
    <property type="term" value="F:phosphorelay sensor kinase activity"/>
    <property type="evidence" value="ECO:0007669"/>
    <property type="project" value="InterPro"/>
</dbReference>
<evidence type="ECO:0000313" key="12">
    <source>
        <dbReference type="EMBL" id="MBT1695354.1"/>
    </source>
</evidence>
<feature type="transmembrane region" description="Helical" evidence="9">
    <location>
        <begin position="379"/>
        <end position="399"/>
    </location>
</feature>
<comment type="catalytic activity">
    <reaction evidence="1">
        <text>ATP + protein L-histidine = ADP + protein N-phospho-L-histidine.</text>
        <dbReference type="EC" id="2.7.13.3"/>
    </reaction>
</comment>
<comment type="caution">
    <text evidence="12">The sequence shown here is derived from an EMBL/GenBank/DDBJ whole genome shotgun (WGS) entry which is preliminary data.</text>
</comment>
<keyword evidence="10" id="KW-0732">Signal</keyword>
<keyword evidence="9" id="KW-0472">Membrane</keyword>
<dbReference type="PANTHER" id="PTHR24421:SF10">
    <property type="entry name" value="NITRATE_NITRITE SENSOR PROTEIN NARQ"/>
    <property type="match status" value="1"/>
</dbReference>
<keyword evidence="8" id="KW-0902">Two-component regulatory system</keyword>
<dbReference type="SUPFAM" id="SSF55874">
    <property type="entry name" value="ATPase domain of HSP90 chaperone/DNA topoisomerase II/histidine kinase"/>
    <property type="match status" value="1"/>
</dbReference>
<evidence type="ECO:0000259" key="11">
    <source>
        <dbReference type="PROSITE" id="PS50109"/>
    </source>
</evidence>
<feature type="domain" description="Histidine kinase" evidence="11">
    <location>
        <begin position="434"/>
        <end position="611"/>
    </location>
</feature>
<dbReference type="Pfam" id="PF07695">
    <property type="entry name" value="7TMR-DISM_7TM"/>
    <property type="match status" value="1"/>
</dbReference>
<evidence type="ECO:0000256" key="4">
    <source>
        <dbReference type="ARBA" id="ARBA00022679"/>
    </source>
</evidence>
<sequence>MKKVQGVLIFCAILLCRHVTWAQAPVVVGEGDDDVVLNPHAWLYKDHRAGLEAIDRLVTLPASAFERNIYEQEVTYGFLQPRGWCKFLIKNTSSQPDWILRIHQTRLDSVQLFVVRKNGALERYPLTGHFHTIRQRPVYAMHFVYRIPIEKDETVTCYLYTQRKHGRHATILNLQREGYFQNYEHVFSVGIAFISGMILLAGLIGLVLYFFVRQKVYLYYSVYCLSFFVLIMVDTGFAHSVISHPQYQEVINTFTTIFYYWICGWHILFTIELLRIKDYRFKSVYWLGFTSGWLFCIISILLMIPALPDELRWWILLFSYYIVFFMNVYILYAISISIVKGEPVVYFYLAGFMVTLIVATILVLADLQILDGVNQNTDIYYFTPLVEILFMVVGLGIHFSRNVKERFRVQLALNQTQNQIITIQEDERRRIAQDLHDDVGNSLAAVKNMVIQKRESVAVEKEIDNLIGTIRNISHNLMPVDFNEFNLHDIIGHTVNKFKDHPSVNLEFDYTGEPVKITPLTELVIFRIINEVINNILKHSRATTAFIQLIYQKETLVVTAEDNGIGMEKLKAGEGIGMRSIRLRAAYINAQLNIESDDKGTLIILEVPYETI</sequence>
<proteinExistence type="predicted"/>
<reference evidence="12 13" key="1">
    <citation type="submission" date="2021-05" db="EMBL/GenBank/DDBJ databases">
        <title>A Polyphasic approach of four new species of the genus Ohtaekwangia: Ohtaekwangia histidinii sp. nov., Ohtaekwangia cretensis sp. nov., Ohtaekwangia indiensis sp. nov., Ohtaekwangia reichenbachii sp. nov. from diverse environment.</title>
        <authorList>
            <person name="Octaviana S."/>
        </authorList>
    </citation>
    <scope>NUCLEOTIDE SEQUENCE [LARGE SCALE GENOMIC DNA]</scope>
    <source>
        <strain evidence="12 13">PWU4</strain>
    </source>
</reference>
<feature type="transmembrane region" description="Helical" evidence="9">
    <location>
        <begin position="217"/>
        <end position="237"/>
    </location>
</feature>
<dbReference type="Gene3D" id="1.20.5.1930">
    <property type="match status" value="1"/>
</dbReference>
<dbReference type="PANTHER" id="PTHR24421">
    <property type="entry name" value="NITRATE/NITRITE SENSOR PROTEIN NARX-RELATED"/>
    <property type="match status" value="1"/>
</dbReference>
<evidence type="ECO:0000256" key="8">
    <source>
        <dbReference type="ARBA" id="ARBA00023012"/>
    </source>
</evidence>
<dbReference type="InterPro" id="IPR011712">
    <property type="entry name" value="Sig_transdc_His_kin_sub3_dim/P"/>
</dbReference>
<dbReference type="GO" id="GO:0005524">
    <property type="term" value="F:ATP binding"/>
    <property type="evidence" value="ECO:0007669"/>
    <property type="project" value="UniProtKB-KW"/>
</dbReference>
<dbReference type="EMBL" id="JAHESF010000001">
    <property type="protein sequence ID" value="MBT1695354.1"/>
    <property type="molecule type" value="Genomic_DNA"/>
</dbReference>
<dbReference type="PROSITE" id="PS50109">
    <property type="entry name" value="HIS_KIN"/>
    <property type="match status" value="1"/>
</dbReference>
<feature type="transmembrane region" description="Helical" evidence="9">
    <location>
        <begin position="257"/>
        <end position="274"/>
    </location>
</feature>
<keyword evidence="5" id="KW-0547">Nucleotide-binding</keyword>
<feature type="chain" id="PRO_5042973080" description="histidine kinase" evidence="10">
    <location>
        <begin position="23"/>
        <end position="612"/>
    </location>
</feature>
<evidence type="ECO:0000313" key="13">
    <source>
        <dbReference type="Proteomes" id="UP001319200"/>
    </source>
</evidence>
<dbReference type="GO" id="GO:0046983">
    <property type="term" value="F:protein dimerization activity"/>
    <property type="evidence" value="ECO:0007669"/>
    <property type="project" value="InterPro"/>
</dbReference>
<dbReference type="RefSeq" id="WP_254158914.1">
    <property type="nucleotide sequence ID" value="NZ_JAHESF010000001.1"/>
</dbReference>
<dbReference type="InterPro" id="IPR036890">
    <property type="entry name" value="HATPase_C_sf"/>
</dbReference>
<keyword evidence="7" id="KW-0067">ATP-binding</keyword>
<gene>
    <name evidence="12" type="ORF">KK083_00610</name>
</gene>
<dbReference type="InterPro" id="IPR003594">
    <property type="entry name" value="HATPase_dom"/>
</dbReference>
<evidence type="ECO:0000256" key="5">
    <source>
        <dbReference type="ARBA" id="ARBA00022741"/>
    </source>
</evidence>
<feature type="signal peptide" evidence="10">
    <location>
        <begin position="1"/>
        <end position="22"/>
    </location>
</feature>
<evidence type="ECO:0000256" key="6">
    <source>
        <dbReference type="ARBA" id="ARBA00022777"/>
    </source>
</evidence>
<keyword evidence="13" id="KW-1185">Reference proteome</keyword>
<dbReference type="EC" id="2.7.13.3" evidence="2"/>
<evidence type="ECO:0000256" key="10">
    <source>
        <dbReference type="SAM" id="SignalP"/>
    </source>
</evidence>
<evidence type="ECO:0000256" key="2">
    <source>
        <dbReference type="ARBA" id="ARBA00012438"/>
    </source>
</evidence>
<organism evidence="12 13">
    <name type="scientific">Chryseosolibacter histidini</name>
    <dbReference type="NCBI Taxonomy" id="2782349"/>
    <lineage>
        <taxon>Bacteria</taxon>
        <taxon>Pseudomonadati</taxon>
        <taxon>Bacteroidota</taxon>
        <taxon>Cytophagia</taxon>
        <taxon>Cytophagales</taxon>
        <taxon>Chryseotaleaceae</taxon>
        <taxon>Chryseosolibacter</taxon>
    </lineage>
</organism>